<dbReference type="InterPro" id="IPR013382">
    <property type="entry name" value="CRISPR-assoc_prot_Cse2"/>
</dbReference>
<reference evidence="1 2" key="1">
    <citation type="submission" date="2019-09" db="EMBL/GenBank/DDBJ databases">
        <authorList>
            <person name="Liu P."/>
        </authorList>
    </citation>
    <scope>NUCLEOTIDE SEQUENCE [LARGE SCALE GENOMIC DNA]</scope>
    <source>
        <strain evidence="1 2">TRM68085</strain>
    </source>
</reference>
<dbReference type="NCBIfam" id="TIGR02548">
    <property type="entry name" value="casB_cse2"/>
    <property type="match status" value="1"/>
</dbReference>
<name>A0A5N5EDW0_9ACTN</name>
<comment type="caution">
    <text evidence="1">The sequence shown here is derived from an EMBL/GenBank/DDBJ whole genome shotgun (WGS) entry which is preliminary data.</text>
</comment>
<dbReference type="InterPro" id="IPR038287">
    <property type="entry name" value="Cse2_sf"/>
</dbReference>
<evidence type="ECO:0000313" key="2">
    <source>
        <dbReference type="Proteomes" id="UP000326907"/>
    </source>
</evidence>
<accession>A0A5N5EDW0</accession>
<evidence type="ECO:0000313" key="1">
    <source>
        <dbReference type="EMBL" id="KAB2588203.1"/>
    </source>
</evidence>
<dbReference type="Proteomes" id="UP000326907">
    <property type="component" value="Unassembled WGS sequence"/>
</dbReference>
<proteinExistence type="predicted"/>
<organism evidence="1 2">
    <name type="scientific">Streptomyces arboris</name>
    <dbReference type="NCBI Taxonomy" id="2600619"/>
    <lineage>
        <taxon>Bacteria</taxon>
        <taxon>Bacillati</taxon>
        <taxon>Actinomycetota</taxon>
        <taxon>Actinomycetes</taxon>
        <taxon>Kitasatosporales</taxon>
        <taxon>Streptomycetaceae</taxon>
        <taxon>Streptomyces</taxon>
    </lineage>
</organism>
<dbReference type="EMBL" id="VYUA01000056">
    <property type="protein sequence ID" value="KAB2588203.1"/>
    <property type="molecule type" value="Genomic_DNA"/>
</dbReference>
<dbReference type="Pfam" id="PF09485">
    <property type="entry name" value="CRISPR_Cse2"/>
    <property type="match status" value="1"/>
</dbReference>
<dbReference type="AlphaFoldDB" id="A0A5N5EDW0"/>
<dbReference type="Gene3D" id="1.10.520.40">
    <property type="entry name" value="CRISPR-associated protein Cse2"/>
    <property type="match status" value="1"/>
</dbReference>
<evidence type="ECO:0008006" key="3">
    <source>
        <dbReference type="Google" id="ProtNLM"/>
    </source>
</evidence>
<gene>
    <name evidence="1" type="ORF">F5983_33785</name>
</gene>
<dbReference type="RefSeq" id="WP_151513649.1">
    <property type="nucleotide sequence ID" value="NZ_VYUA01000056.1"/>
</dbReference>
<sequence length="176" mass="19396">MTEPSVTRAPGAQLAGWLAALVRSHNSGALAALRRPDPLQRTEPHYKAASFALTEEEEPYYQLTAFLFARYHAGASIPRLGFGDMGAALRRVGNGATRGPENPGVKRLLTLITASREVPTRHLQHAVDRARAHNSAPPAWELLPGDLSCWKERGRPVADAWGRSFYTPSYTKRNQK</sequence>
<protein>
    <recommendedName>
        <fullName evidence="3">CRISPR-associated protein Cse2</fullName>
    </recommendedName>
</protein>
<keyword evidence="2" id="KW-1185">Reference proteome</keyword>